<reference evidence="3" key="1">
    <citation type="journal article" date="2019" name="Int. J. Syst. Evol. Microbiol.">
        <title>The Global Catalogue of Microorganisms (GCM) 10K type strain sequencing project: providing services to taxonomists for standard genome sequencing and annotation.</title>
        <authorList>
            <consortium name="The Broad Institute Genomics Platform"/>
            <consortium name="The Broad Institute Genome Sequencing Center for Infectious Disease"/>
            <person name="Wu L."/>
            <person name="Ma J."/>
        </authorList>
    </citation>
    <scope>NUCLEOTIDE SEQUENCE [LARGE SCALE GENOMIC DNA]</scope>
    <source>
        <strain evidence="3">KCTC 42730</strain>
    </source>
</reference>
<feature type="domain" description="N-acetyltransferase" evidence="1">
    <location>
        <begin position="6"/>
        <end position="146"/>
    </location>
</feature>
<organism evidence="2 3">
    <name type="scientific">Pseudoalteromonas fenneropenaei</name>
    <dbReference type="NCBI Taxonomy" id="1737459"/>
    <lineage>
        <taxon>Bacteria</taxon>
        <taxon>Pseudomonadati</taxon>
        <taxon>Pseudomonadota</taxon>
        <taxon>Gammaproteobacteria</taxon>
        <taxon>Alteromonadales</taxon>
        <taxon>Pseudoalteromonadaceae</taxon>
        <taxon>Pseudoalteromonas</taxon>
    </lineage>
</organism>
<dbReference type="Gene3D" id="3.40.630.30">
    <property type="match status" value="1"/>
</dbReference>
<evidence type="ECO:0000313" key="3">
    <source>
        <dbReference type="Proteomes" id="UP001595453"/>
    </source>
</evidence>
<dbReference type="EMBL" id="JBHRSD010000011">
    <property type="protein sequence ID" value="MFC3032242.1"/>
    <property type="molecule type" value="Genomic_DNA"/>
</dbReference>
<dbReference type="InterPro" id="IPR000182">
    <property type="entry name" value="GNAT_dom"/>
</dbReference>
<proteinExistence type="predicted"/>
<dbReference type="InterPro" id="IPR016181">
    <property type="entry name" value="Acyl_CoA_acyltransferase"/>
</dbReference>
<dbReference type="CDD" id="cd04301">
    <property type="entry name" value="NAT_SF"/>
    <property type="match status" value="1"/>
</dbReference>
<evidence type="ECO:0000259" key="1">
    <source>
        <dbReference type="PROSITE" id="PS51186"/>
    </source>
</evidence>
<protein>
    <submittedName>
        <fullName evidence="2">GNAT family N-acetyltransferase</fullName>
    </submittedName>
</protein>
<comment type="caution">
    <text evidence="2">The sequence shown here is derived from an EMBL/GenBank/DDBJ whole genome shotgun (WGS) entry which is preliminary data.</text>
</comment>
<name>A0ABV7CI49_9GAMM</name>
<keyword evidence="3" id="KW-1185">Reference proteome</keyword>
<dbReference type="SUPFAM" id="SSF55729">
    <property type="entry name" value="Acyl-CoA N-acyltransferases (Nat)"/>
    <property type="match status" value="1"/>
</dbReference>
<sequence>MRTEVQNFAQLNTDSLYELLKLRVTVFVVEQNCPYPELDDIDRAPDCLHLSLLQDDKLAGYARCYRKACGTAAIGRVVVAPWARGQGLAKKLMLEAINVCRKRYDGVEIVISAQTYLLDFYAGLGFIAEGEAYLEDGIPHQDMRLQ</sequence>
<dbReference type="PROSITE" id="PS51186">
    <property type="entry name" value="GNAT"/>
    <property type="match status" value="1"/>
</dbReference>
<accession>A0ABV7CI49</accession>
<dbReference type="Pfam" id="PF13673">
    <property type="entry name" value="Acetyltransf_10"/>
    <property type="match status" value="1"/>
</dbReference>
<dbReference type="RefSeq" id="WP_377122446.1">
    <property type="nucleotide sequence ID" value="NZ_JBHRSD010000011.1"/>
</dbReference>
<evidence type="ECO:0000313" key="2">
    <source>
        <dbReference type="EMBL" id="MFC3032242.1"/>
    </source>
</evidence>
<gene>
    <name evidence="2" type="ORF">ACFOEE_06915</name>
</gene>
<dbReference type="Proteomes" id="UP001595453">
    <property type="component" value="Unassembled WGS sequence"/>
</dbReference>